<name>A0A0F9N1I2_9ZZZZ</name>
<feature type="transmembrane region" description="Helical" evidence="1">
    <location>
        <begin position="13"/>
        <end position="35"/>
    </location>
</feature>
<proteinExistence type="predicted"/>
<organism evidence="2">
    <name type="scientific">marine sediment metagenome</name>
    <dbReference type="NCBI Taxonomy" id="412755"/>
    <lineage>
        <taxon>unclassified sequences</taxon>
        <taxon>metagenomes</taxon>
        <taxon>ecological metagenomes</taxon>
    </lineage>
</organism>
<dbReference type="EMBL" id="LAZR01004097">
    <property type="protein sequence ID" value="KKN11814.1"/>
    <property type="molecule type" value="Genomic_DNA"/>
</dbReference>
<evidence type="ECO:0000313" key="2">
    <source>
        <dbReference type="EMBL" id="KKN11814.1"/>
    </source>
</evidence>
<reference evidence="2" key="1">
    <citation type="journal article" date="2015" name="Nature">
        <title>Complex archaea that bridge the gap between prokaryotes and eukaryotes.</title>
        <authorList>
            <person name="Spang A."/>
            <person name="Saw J.H."/>
            <person name="Jorgensen S.L."/>
            <person name="Zaremba-Niedzwiedzka K."/>
            <person name="Martijn J."/>
            <person name="Lind A.E."/>
            <person name="van Eijk R."/>
            <person name="Schleper C."/>
            <person name="Guy L."/>
            <person name="Ettema T.J."/>
        </authorList>
    </citation>
    <scope>NUCLEOTIDE SEQUENCE</scope>
</reference>
<protein>
    <submittedName>
        <fullName evidence="2">Uncharacterized protein</fullName>
    </submittedName>
</protein>
<keyword evidence="1" id="KW-1133">Transmembrane helix</keyword>
<accession>A0A0F9N1I2</accession>
<dbReference type="AlphaFoldDB" id="A0A0F9N1I2"/>
<keyword evidence="1" id="KW-0472">Membrane</keyword>
<evidence type="ECO:0000256" key="1">
    <source>
        <dbReference type="SAM" id="Phobius"/>
    </source>
</evidence>
<keyword evidence="1" id="KW-0812">Transmembrane</keyword>
<gene>
    <name evidence="2" type="ORF">LCGC14_1022670</name>
</gene>
<comment type="caution">
    <text evidence="2">The sequence shown here is derived from an EMBL/GenBank/DDBJ whole genome shotgun (WGS) entry which is preliminary data.</text>
</comment>
<sequence>MDFNTIQTYSADIFIAFVVVVGGGIILVSFLRGYLRR</sequence>